<name>A0A6N1NUV4_9VIRU</name>
<evidence type="ECO:0000256" key="1">
    <source>
        <dbReference type="SAM" id="MobiDB-lite"/>
    </source>
</evidence>
<dbReference type="KEGG" id="vg:80516812"/>
<sequence length="89" mass="10421">MSTKNDICFDDLIEFKTYINNLVDEYQHNRQNNKTLNEIKSDTKILKMLMSYTSRIKKMCAFESDSDDYESDGIGNEYIGPDGYQNKND</sequence>
<reference evidence="2" key="2">
    <citation type="journal article" date="2018" name="Nat. Commun.">
        <title>Tailed giant Tupanvirus possesses the most complete translational apparatus of the known virosphere.</title>
        <authorList>
            <person name="Abrahao J."/>
            <person name="Silva L."/>
            <person name="Silva L.S."/>
            <person name="Khalil J.Y.B."/>
            <person name="Rodrigues R."/>
            <person name="Arantes T."/>
            <person name="Assis F."/>
            <person name="Boratto P."/>
            <person name="Andrade M."/>
            <person name="Kroon E.G."/>
            <person name="Ribeiro B."/>
            <person name="Bergier I."/>
            <person name="Seligmann H."/>
            <person name="Ghigo E."/>
            <person name="Colson P."/>
            <person name="Levasseur A."/>
            <person name="Kroemer G."/>
            <person name="Raoult D."/>
            <person name="La Scola B."/>
        </authorList>
    </citation>
    <scope>NUCLEOTIDE SEQUENCE [LARGE SCALE GENOMIC DNA]</scope>
    <source>
        <strain evidence="2">Deep ocean</strain>
    </source>
</reference>
<dbReference type="RefSeq" id="YP_010780121.1">
    <property type="nucleotide sequence ID" value="NC_075038.1"/>
</dbReference>
<protein>
    <submittedName>
        <fullName evidence="2">Putative ORFan</fullName>
    </submittedName>
</protein>
<accession>A0A6N1NUV4</accession>
<evidence type="ECO:0000313" key="2">
    <source>
        <dbReference type="EMBL" id="QKU33521.1"/>
    </source>
</evidence>
<organism evidence="2">
    <name type="scientific">Tupanvirus deep ocean</name>
    <dbReference type="NCBI Taxonomy" id="2126984"/>
    <lineage>
        <taxon>Viruses</taxon>
        <taxon>Varidnaviria</taxon>
        <taxon>Bamfordvirae</taxon>
        <taxon>Nucleocytoviricota</taxon>
        <taxon>Megaviricetes</taxon>
        <taxon>Imitervirales</taxon>
        <taxon>Mimiviridae</taxon>
        <taxon>Megamimivirinae</taxon>
        <taxon>Tupanvirus</taxon>
        <taxon>Tupanvirus altamarinense</taxon>
    </lineage>
</organism>
<proteinExistence type="predicted"/>
<reference evidence="2" key="1">
    <citation type="submission" date="2017-06" db="EMBL/GenBank/DDBJ databases">
        <authorList>
            <person name="Assis F.L."/>
            <person name="Abrahao J.S."/>
            <person name="Silva L."/>
            <person name="Khalil J.B."/>
            <person name="Rodrigues R."/>
            <person name="Silva L.S."/>
            <person name="Boratto P."/>
            <person name="Andrade M."/>
            <person name="Kroon E.G."/>
            <person name="Ribeiro B."/>
            <person name="Bergier I."/>
            <person name="Seligmann H."/>
            <person name="Ghigo E."/>
            <person name="Colson P."/>
            <person name="Levasseur A."/>
            <person name="Raoult D."/>
            <person name="Scola B.L."/>
        </authorList>
    </citation>
    <scope>NUCLEOTIDE SEQUENCE</scope>
    <source>
        <strain evidence="2">Deep ocean</strain>
    </source>
</reference>
<dbReference type="EMBL" id="MF405918">
    <property type="protein sequence ID" value="QKU33521.1"/>
    <property type="molecule type" value="Genomic_DNA"/>
</dbReference>
<dbReference type="GeneID" id="80516812"/>
<feature type="region of interest" description="Disordered" evidence="1">
    <location>
        <begin position="65"/>
        <end position="89"/>
    </location>
</feature>